<dbReference type="EMBL" id="QUQO01000001">
    <property type="protein sequence ID" value="RFB05601.1"/>
    <property type="molecule type" value="Genomic_DNA"/>
</dbReference>
<dbReference type="PROSITE" id="PS51257">
    <property type="entry name" value="PROKAR_LIPOPROTEIN"/>
    <property type="match status" value="1"/>
</dbReference>
<evidence type="ECO:0000313" key="5">
    <source>
        <dbReference type="EMBL" id="RFB05601.1"/>
    </source>
</evidence>
<feature type="domain" description="Polysaccharide export protein N-terminal" evidence="3">
    <location>
        <begin position="39"/>
        <end position="112"/>
    </location>
</feature>
<protein>
    <submittedName>
        <fullName evidence="5">Polysaccharide export protein</fullName>
    </submittedName>
</protein>
<dbReference type="FunCoup" id="A0A371RJH6">
    <property type="interactions" value="72"/>
</dbReference>
<dbReference type="Proteomes" id="UP000264589">
    <property type="component" value="Unassembled WGS sequence"/>
</dbReference>
<dbReference type="GO" id="GO:0015159">
    <property type="term" value="F:polysaccharide transmembrane transporter activity"/>
    <property type="evidence" value="ECO:0007669"/>
    <property type="project" value="InterPro"/>
</dbReference>
<dbReference type="InterPro" id="IPR003715">
    <property type="entry name" value="Poly_export_N"/>
</dbReference>
<evidence type="ECO:0000313" key="6">
    <source>
        <dbReference type="Proteomes" id="UP000264589"/>
    </source>
</evidence>
<evidence type="ECO:0000256" key="2">
    <source>
        <dbReference type="SAM" id="SignalP"/>
    </source>
</evidence>
<organism evidence="5 6">
    <name type="scientific">Parvularcula marina</name>
    <dbReference type="NCBI Taxonomy" id="2292771"/>
    <lineage>
        <taxon>Bacteria</taxon>
        <taxon>Pseudomonadati</taxon>
        <taxon>Pseudomonadota</taxon>
        <taxon>Alphaproteobacteria</taxon>
        <taxon>Parvularculales</taxon>
        <taxon>Parvularculaceae</taxon>
        <taxon>Parvularcula</taxon>
    </lineage>
</organism>
<dbReference type="Pfam" id="PF10531">
    <property type="entry name" value="SLBB"/>
    <property type="match status" value="1"/>
</dbReference>
<dbReference type="AlphaFoldDB" id="A0A371RJH6"/>
<gene>
    <name evidence="5" type="ORF">DX908_10195</name>
</gene>
<dbReference type="Gene3D" id="3.30.1950.10">
    <property type="entry name" value="wza like domain"/>
    <property type="match status" value="1"/>
</dbReference>
<keyword evidence="1 2" id="KW-0732">Signal</keyword>
<comment type="caution">
    <text evidence="5">The sequence shown here is derived from an EMBL/GenBank/DDBJ whole genome shotgun (WGS) entry which is preliminary data.</text>
</comment>
<dbReference type="OrthoDB" id="197007at2"/>
<accession>A0A371RJH6</accession>
<proteinExistence type="predicted"/>
<name>A0A371RJH6_9PROT</name>
<keyword evidence="6" id="KW-1185">Reference proteome</keyword>
<sequence length="191" mass="20951">MRLLSLFAFLALMFSACASTPGGSNSNIVEAGQREPFDAAQYLLGPGDRIRLIVYNEADLSGEFTIDGAGQVSLPLIGEVEANGLTVSEWRQAVDAKLRGGYLKDPRVSAEVAAYRPYYILGEVERAGTYPYQSGLTVLNAVATAEGFTYRANQKYVFIRRDGESVETRYDLTSTTPVRPGDTIRIGERFF</sequence>
<dbReference type="InterPro" id="IPR019554">
    <property type="entry name" value="Soluble_ligand-bd"/>
</dbReference>
<evidence type="ECO:0000256" key="1">
    <source>
        <dbReference type="ARBA" id="ARBA00022729"/>
    </source>
</evidence>
<reference evidence="5 6" key="1">
    <citation type="submission" date="2018-08" db="EMBL/GenBank/DDBJ databases">
        <title>Parvularcula sp. SM1705, isolated from surface water of the South Sea China.</title>
        <authorList>
            <person name="Sun L."/>
        </authorList>
    </citation>
    <scope>NUCLEOTIDE SEQUENCE [LARGE SCALE GENOMIC DNA]</scope>
    <source>
        <strain evidence="5 6">SM1705</strain>
    </source>
</reference>
<feature type="signal peptide" evidence="2">
    <location>
        <begin position="1"/>
        <end position="18"/>
    </location>
</feature>
<dbReference type="Pfam" id="PF02563">
    <property type="entry name" value="Poly_export"/>
    <property type="match status" value="1"/>
</dbReference>
<dbReference type="PANTHER" id="PTHR33619">
    <property type="entry name" value="POLYSACCHARIDE EXPORT PROTEIN GFCE-RELATED"/>
    <property type="match status" value="1"/>
</dbReference>
<dbReference type="Gene3D" id="3.10.560.10">
    <property type="entry name" value="Outer membrane lipoprotein wza domain like"/>
    <property type="match status" value="1"/>
</dbReference>
<feature type="domain" description="Soluble ligand binding" evidence="4">
    <location>
        <begin position="118"/>
        <end position="165"/>
    </location>
</feature>
<dbReference type="InParanoid" id="A0A371RJH6"/>
<feature type="chain" id="PRO_5016886936" evidence="2">
    <location>
        <begin position="19"/>
        <end position="191"/>
    </location>
</feature>
<dbReference type="PANTHER" id="PTHR33619:SF3">
    <property type="entry name" value="POLYSACCHARIDE EXPORT PROTEIN GFCE-RELATED"/>
    <property type="match status" value="1"/>
</dbReference>
<dbReference type="InterPro" id="IPR049712">
    <property type="entry name" value="Poly_export"/>
</dbReference>
<evidence type="ECO:0000259" key="3">
    <source>
        <dbReference type="Pfam" id="PF02563"/>
    </source>
</evidence>
<evidence type="ECO:0000259" key="4">
    <source>
        <dbReference type="Pfam" id="PF10531"/>
    </source>
</evidence>
<dbReference type="RefSeq" id="WP_116392235.1">
    <property type="nucleotide sequence ID" value="NZ_QUQO01000001.1"/>
</dbReference>